<comment type="caution">
    <text evidence="2">The sequence shown here is derived from an EMBL/GenBank/DDBJ whole genome shotgun (WGS) entry which is preliminary data.</text>
</comment>
<name>A0A918V3W0_9ACTN</name>
<feature type="region of interest" description="Disordered" evidence="1">
    <location>
        <begin position="1"/>
        <end position="70"/>
    </location>
</feature>
<feature type="compositionally biased region" description="Low complexity" evidence="1">
    <location>
        <begin position="1"/>
        <end position="10"/>
    </location>
</feature>
<evidence type="ECO:0000256" key="1">
    <source>
        <dbReference type="SAM" id="MobiDB-lite"/>
    </source>
</evidence>
<proteinExistence type="predicted"/>
<protein>
    <submittedName>
        <fullName evidence="2">Uncharacterized protein</fullName>
    </submittedName>
</protein>
<reference evidence="2" key="1">
    <citation type="journal article" date="2014" name="Int. J. Syst. Evol. Microbiol.">
        <title>Complete genome sequence of Corynebacterium casei LMG S-19264T (=DSM 44701T), isolated from a smear-ripened cheese.</title>
        <authorList>
            <consortium name="US DOE Joint Genome Institute (JGI-PGF)"/>
            <person name="Walter F."/>
            <person name="Albersmeier A."/>
            <person name="Kalinowski J."/>
            <person name="Ruckert C."/>
        </authorList>
    </citation>
    <scope>NUCLEOTIDE SEQUENCE</scope>
    <source>
        <strain evidence="2">JCM 4834</strain>
    </source>
</reference>
<accession>A0A918V3W0</accession>
<organism evidence="2 3">
    <name type="scientific">Streptomyces subrutilus</name>
    <dbReference type="NCBI Taxonomy" id="36818"/>
    <lineage>
        <taxon>Bacteria</taxon>
        <taxon>Bacillati</taxon>
        <taxon>Actinomycetota</taxon>
        <taxon>Actinomycetes</taxon>
        <taxon>Kitasatosporales</taxon>
        <taxon>Streptomycetaceae</taxon>
        <taxon>Streptomyces</taxon>
    </lineage>
</organism>
<feature type="compositionally biased region" description="Basic and acidic residues" evidence="1">
    <location>
        <begin position="34"/>
        <end position="46"/>
    </location>
</feature>
<reference evidence="2" key="2">
    <citation type="submission" date="2020-09" db="EMBL/GenBank/DDBJ databases">
        <authorList>
            <person name="Sun Q."/>
            <person name="Ohkuma M."/>
        </authorList>
    </citation>
    <scope>NUCLEOTIDE SEQUENCE</scope>
    <source>
        <strain evidence="2">JCM 4834</strain>
    </source>
</reference>
<dbReference type="EMBL" id="BMVX01000008">
    <property type="protein sequence ID" value="GGZ65504.1"/>
    <property type="molecule type" value="Genomic_DNA"/>
</dbReference>
<feature type="compositionally biased region" description="Low complexity" evidence="1">
    <location>
        <begin position="48"/>
        <end position="59"/>
    </location>
</feature>
<sequence length="112" mass="11735">MSRRAATTGRDGARGPDAAEATGTEGAPHADGPYGRKEGPREERGARARAAARGPARCGGCPGNQSWTGRQTALAMRRRSTCLRRTSNGCDGDMASEWGARQAPVKASLPIR</sequence>
<gene>
    <name evidence="2" type="ORF">GCM10010371_26690</name>
</gene>
<evidence type="ECO:0000313" key="3">
    <source>
        <dbReference type="Proteomes" id="UP000634660"/>
    </source>
</evidence>
<dbReference type="AlphaFoldDB" id="A0A918V3W0"/>
<evidence type="ECO:0000313" key="2">
    <source>
        <dbReference type="EMBL" id="GGZ65504.1"/>
    </source>
</evidence>
<dbReference type="Proteomes" id="UP000634660">
    <property type="component" value="Unassembled WGS sequence"/>
</dbReference>